<keyword evidence="2" id="KW-0732">Signal</keyword>
<evidence type="ECO:0000256" key="2">
    <source>
        <dbReference type="SAM" id="SignalP"/>
    </source>
</evidence>
<comment type="caution">
    <text evidence="3">The sequence shown here is derived from an EMBL/GenBank/DDBJ whole genome shotgun (WGS) entry which is preliminary data.</text>
</comment>
<protein>
    <submittedName>
        <fullName evidence="3">Thaumatin</fullName>
    </submittedName>
</protein>
<name>A0AAD7KDV8_9AGAR</name>
<feature type="disulfide bond" evidence="1">
    <location>
        <begin position="153"/>
        <end position="222"/>
    </location>
</feature>
<dbReference type="SUPFAM" id="SSF49870">
    <property type="entry name" value="Osmotin, thaumatin-like protein"/>
    <property type="match status" value="1"/>
</dbReference>
<dbReference type="Pfam" id="PF00314">
    <property type="entry name" value="Thaumatin"/>
    <property type="match status" value="1"/>
</dbReference>
<evidence type="ECO:0000313" key="4">
    <source>
        <dbReference type="Proteomes" id="UP001215280"/>
    </source>
</evidence>
<dbReference type="AlphaFoldDB" id="A0AAD7KDV8"/>
<feature type="disulfide bond" evidence="1">
    <location>
        <begin position="197"/>
        <end position="207"/>
    </location>
</feature>
<gene>
    <name evidence="3" type="ORF">DFH07DRAFT_864939</name>
</gene>
<accession>A0AAD7KDV8</accession>
<proteinExistence type="predicted"/>
<dbReference type="PRINTS" id="PR00347">
    <property type="entry name" value="THAUMATIN"/>
</dbReference>
<dbReference type="PANTHER" id="PTHR31048">
    <property type="entry name" value="OS03G0233200 PROTEIN"/>
    <property type="match status" value="1"/>
</dbReference>
<keyword evidence="4" id="KW-1185">Reference proteome</keyword>
<organism evidence="3 4">
    <name type="scientific">Mycena maculata</name>
    <dbReference type="NCBI Taxonomy" id="230809"/>
    <lineage>
        <taxon>Eukaryota</taxon>
        <taxon>Fungi</taxon>
        <taxon>Dikarya</taxon>
        <taxon>Basidiomycota</taxon>
        <taxon>Agaricomycotina</taxon>
        <taxon>Agaricomycetes</taxon>
        <taxon>Agaricomycetidae</taxon>
        <taxon>Agaricales</taxon>
        <taxon>Marasmiineae</taxon>
        <taxon>Mycenaceae</taxon>
        <taxon>Mycena</taxon>
    </lineage>
</organism>
<dbReference type="EMBL" id="JARJLG010000003">
    <property type="protein sequence ID" value="KAJ7782572.1"/>
    <property type="molecule type" value="Genomic_DNA"/>
</dbReference>
<feature type="disulfide bond" evidence="1">
    <location>
        <begin position="148"/>
        <end position="241"/>
    </location>
</feature>
<keyword evidence="1" id="KW-1015">Disulfide bond</keyword>
<evidence type="ECO:0000256" key="1">
    <source>
        <dbReference type="PIRSR" id="PIRSR002703-1"/>
    </source>
</evidence>
<feature type="chain" id="PRO_5042138766" evidence="2">
    <location>
        <begin position="20"/>
        <end position="257"/>
    </location>
</feature>
<dbReference type="PROSITE" id="PS51367">
    <property type="entry name" value="THAUMATIN_2"/>
    <property type="match status" value="1"/>
</dbReference>
<dbReference type="PIRSF" id="PIRSF002703">
    <property type="entry name" value="Thaumatin"/>
    <property type="match status" value="1"/>
</dbReference>
<dbReference type="Proteomes" id="UP001215280">
    <property type="component" value="Unassembled WGS sequence"/>
</dbReference>
<feature type="disulfide bond" evidence="1">
    <location>
        <begin position="28"/>
        <end position="254"/>
    </location>
</feature>
<evidence type="ECO:0000313" key="3">
    <source>
        <dbReference type="EMBL" id="KAJ7782572.1"/>
    </source>
</evidence>
<dbReference type="InterPro" id="IPR037176">
    <property type="entry name" value="Osmotin/thaumatin-like_sf"/>
</dbReference>
<sequence length="257" mass="26472">MSQKLLAVAFLLSAYTVSARQMTVTNSCSYTVWPAIFTGGTDKPSQPTGCVPWEAAAGSTTSFTVPDDWVSGRIWGRTDCDFTKPDVSSCSTGSCNGGLLCAAVGGTGIPPVTVAEWTLGANGQPDNYDVSLVDGFNIPMSVVPTAGCPTAACTADLNTNCKPPGARRLQGPGGIVGCKSACAASVDNTPADSPNCCTGSHNVPATCPPSGVQYYSYFKQPCPDSYAYAYDESSGTALWTCAANLAADYTVTFCPPS</sequence>
<feature type="disulfide bond" evidence="1">
    <location>
        <begin position="182"/>
        <end position="196"/>
    </location>
</feature>
<feature type="signal peptide" evidence="2">
    <location>
        <begin position="1"/>
        <end position="19"/>
    </location>
</feature>
<feature type="disulfide bond" evidence="1">
    <location>
        <begin position="80"/>
        <end position="90"/>
    </location>
</feature>
<dbReference type="Gene3D" id="2.60.110.10">
    <property type="entry name" value="Thaumatin"/>
    <property type="match status" value="1"/>
</dbReference>
<dbReference type="InterPro" id="IPR001938">
    <property type="entry name" value="Thaumatin"/>
</dbReference>
<feature type="disulfide bond" evidence="1">
    <location>
        <begin position="161"/>
        <end position="178"/>
    </location>
</feature>
<dbReference type="SMART" id="SM00205">
    <property type="entry name" value="THN"/>
    <property type="match status" value="1"/>
</dbReference>
<feature type="disulfide bond" evidence="1">
    <location>
        <begin position="95"/>
        <end position="101"/>
    </location>
</feature>
<reference evidence="3" key="1">
    <citation type="submission" date="2023-03" db="EMBL/GenBank/DDBJ databases">
        <title>Massive genome expansion in bonnet fungi (Mycena s.s.) driven by repeated elements and novel gene families across ecological guilds.</title>
        <authorList>
            <consortium name="Lawrence Berkeley National Laboratory"/>
            <person name="Harder C.B."/>
            <person name="Miyauchi S."/>
            <person name="Viragh M."/>
            <person name="Kuo A."/>
            <person name="Thoen E."/>
            <person name="Andreopoulos B."/>
            <person name="Lu D."/>
            <person name="Skrede I."/>
            <person name="Drula E."/>
            <person name="Henrissat B."/>
            <person name="Morin E."/>
            <person name="Kohler A."/>
            <person name="Barry K."/>
            <person name="LaButti K."/>
            <person name="Morin E."/>
            <person name="Salamov A."/>
            <person name="Lipzen A."/>
            <person name="Mereny Z."/>
            <person name="Hegedus B."/>
            <person name="Baldrian P."/>
            <person name="Stursova M."/>
            <person name="Weitz H."/>
            <person name="Taylor A."/>
            <person name="Grigoriev I.V."/>
            <person name="Nagy L.G."/>
            <person name="Martin F."/>
            <person name="Kauserud H."/>
        </authorList>
    </citation>
    <scope>NUCLEOTIDE SEQUENCE</scope>
    <source>
        <strain evidence="3">CBHHK188m</strain>
    </source>
</reference>